<dbReference type="Pfam" id="PF13174">
    <property type="entry name" value="TPR_6"/>
    <property type="match status" value="1"/>
</dbReference>
<comment type="function">
    <text evidence="1">Mediates coordination of peptidoglycan synthesis and outer membrane constriction during cell division.</text>
</comment>
<keyword evidence="1" id="KW-0732">Signal</keyword>
<dbReference type="GO" id="GO:0043093">
    <property type="term" value="P:FtsZ-dependent cytokinesis"/>
    <property type="evidence" value="ECO:0007669"/>
    <property type="project" value="UniProtKB-UniRule"/>
</dbReference>
<dbReference type="Gene3D" id="1.25.40.10">
    <property type="entry name" value="Tetratricopeptide repeat domain"/>
    <property type="match status" value="1"/>
</dbReference>
<feature type="chain" id="PRO_5009990651" description="Cell division coordinator CpoB" evidence="1">
    <location>
        <begin position="27"/>
        <end position="323"/>
    </location>
</feature>
<comment type="subcellular location">
    <subcellularLocation>
        <location evidence="1">Periplasm</location>
    </subcellularLocation>
</comment>
<organism evidence="3">
    <name type="scientific">Magnetospirillum gryphiswaldense</name>
    <dbReference type="NCBI Taxonomy" id="55518"/>
    <lineage>
        <taxon>Bacteria</taxon>
        <taxon>Pseudomonadati</taxon>
        <taxon>Pseudomonadota</taxon>
        <taxon>Alphaproteobacteria</taxon>
        <taxon>Rhodospirillales</taxon>
        <taxon>Rhodospirillaceae</taxon>
        <taxon>Magnetospirillum</taxon>
    </lineage>
</organism>
<name>A4TVV8_9PROT</name>
<feature type="signal peptide" evidence="1">
    <location>
        <begin position="1"/>
        <end position="26"/>
    </location>
</feature>
<comment type="similarity">
    <text evidence="1">Belongs to the CpoB family.</text>
</comment>
<dbReference type="HAMAP" id="MF_02066">
    <property type="entry name" value="CpoB"/>
    <property type="match status" value="1"/>
</dbReference>
<protein>
    <recommendedName>
        <fullName evidence="1">Cell division coordinator CpoB</fullName>
    </recommendedName>
</protein>
<keyword evidence="1" id="KW-0132">Cell division</keyword>
<reference evidence="3" key="1">
    <citation type="journal article" date="2007" name="J. Bacteriol.">
        <title>Comparative genome analysis of four magnetotactic bacteria reveals a complex set of group-specific genes implicated in magnetosome biomineralization and function.</title>
        <authorList>
            <person name="Richter M."/>
            <person name="Kube M."/>
            <person name="Bazylinski D.A."/>
            <person name="Lombardot T."/>
            <person name="Gloeckner F.O."/>
            <person name="Reinhardt R."/>
            <person name="Schueler D."/>
        </authorList>
    </citation>
    <scope>NUCLEOTIDE SEQUENCE</scope>
    <source>
        <strain evidence="3">MSR-1</strain>
    </source>
</reference>
<keyword evidence="1" id="KW-0131">Cell cycle</keyword>
<gene>
    <name evidence="1" type="primary">cpoB</name>
    <name evidence="3" type="ORF">MGR_1799</name>
</gene>
<evidence type="ECO:0000256" key="1">
    <source>
        <dbReference type="HAMAP-Rule" id="MF_02066"/>
    </source>
</evidence>
<evidence type="ECO:0000313" key="3">
    <source>
        <dbReference type="EMBL" id="CAM74765.1"/>
    </source>
</evidence>
<sequence precursor="true">MRRLALPSVVATVLVCMTAFASPAFAQYENRAMSDRLDRLERDLQMMQSQAARGAGGATVITSPALGGGAASAPRPQAQPLSPGMATRLDERVDQLEELVRQLTGKVEEANFKAAQVGRQMERLQADLDMRLKDLQAGQGQTSAPAQPAGQGQQLSMPAAKGSDSPGPASGPQTLGTLSERDLKKPAPVVSSAAPKDAQGLYDMAYDALQGGDYATAEKGFQDFLAQHGSHQLAGNAQYWLGDIAYVRKDFNTSAVTFLEGYKKFPKHSKAADMIYKAGSAFGQMGKKKEACTAFAILFNEQPKMPDRVKRAATAEKQKYDCK</sequence>
<proteinExistence type="inferred from homology"/>
<dbReference type="InterPro" id="IPR019734">
    <property type="entry name" value="TPR_rpt"/>
</dbReference>
<dbReference type="InterPro" id="IPR034706">
    <property type="entry name" value="CpoB"/>
</dbReference>
<dbReference type="InterPro" id="IPR014162">
    <property type="entry name" value="CpoB_C"/>
</dbReference>
<dbReference type="AlphaFoldDB" id="A4TVV8"/>
<feature type="coiled-coil region" evidence="1">
    <location>
        <begin position="86"/>
        <end position="127"/>
    </location>
</feature>
<keyword evidence="1" id="KW-0574">Periplasm</keyword>
<feature type="region of interest" description="Disordered" evidence="2">
    <location>
        <begin position="137"/>
        <end position="194"/>
    </location>
</feature>
<accession>A4TVV8</accession>
<dbReference type="InterPro" id="IPR011990">
    <property type="entry name" value="TPR-like_helical_dom_sf"/>
</dbReference>
<feature type="compositionally biased region" description="Low complexity" evidence="2">
    <location>
        <begin position="137"/>
        <end position="154"/>
    </location>
</feature>
<dbReference type="GO" id="GO:0030288">
    <property type="term" value="C:outer membrane-bounded periplasmic space"/>
    <property type="evidence" value="ECO:0007669"/>
    <property type="project" value="UniProtKB-UniRule"/>
</dbReference>
<keyword evidence="1" id="KW-0175">Coiled coil</keyword>
<dbReference type="SUPFAM" id="SSF48452">
    <property type="entry name" value="TPR-like"/>
    <property type="match status" value="1"/>
</dbReference>
<dbReference type="EMBL" id="CU459003">
    <property type="protein sequence ID" value="CAM74765.1"/>
    <property type="molecule type" value="Genomic_DNA"/>
</dbReference>
<dbReference type="NCBIfam" id="TIGR02795">
    <property type="entry name" value="tol_pal_ybgF"/>
    <property type="match status" value="1"/>
</dbReference>
<evidence type="ECO:0000256" key="2">
    <source>
        <dbReference type="SAM" id="MobiDB-lite"/>
    </source>
</evidence>